<reference evidence="1 2" key="1">
    <citation type="submission" date="2014-04" db="EMBL/GenBank/DDBJ databases">
        <title>Genome evolution of avian class.</title>
        <authorList>
            <person name="Zhang G."/>
            <person name="Li C."/>
        </authorList>
    </citation>
    <scope>NUCLEOTIDE SEQUENCE [LARGE SCALE GENOMIC DNA]</scope>
    <source>
        <strain evidence="1">BGI_AS27</strain>
    </source>
</reference>
<dbReference type="PANTHER" id="PTHR33395:SF22">
    <property type="entry name" value="REVERSE TRANSCRIPTASE DOMAIN-CONTAINING PROTEIN"/>
    <property type="match status" value="1"/>
</dbReference>
<organism evidence="1 2">
    <name type="scientific">Aptenodytes forsteri</name>
    <name type="common">Emperor penguin</name>
    <dbReference type="NCBI Taxonomy" id="9233"/>
    <lineage>
        <taxon>Eukaryota</taxon>
        <taxon>Metazoa</taxon>
        <taxon>Chordata</taxon>
        <taxon>Craniata</taxon>
        <taxon>Vertebrata</taxon>
        <taxon>Euteleostomi</taxon>
        <taxon>Archelosauria</taxon>
        <taxon>Archosauria</taxon>
        <taxon>Dinosauria</taxon>
        <taxon>Saurischia</taxon>
        <taxon>Theropoda</taxon>
        <taxon>Coelurosauria</taxon>
        <taxon>Aves</taxon>
        <taxon>Neognathae</taxon>
        <taxon>Neoaves</taxon>
        <taxon>Aequornithes</taxon>
        <taxon>Sphenisciformes</taxon>
        <taxon>Spheniscidae</taxon>
        <taxon>Aptenodytes</taxon>
    </lineage>
</organism>
<evidence type="ECO:0000313" key="1">
    <source>
        <dbReference type="EMBL" id="KFM02772.1"/>
    </source>
</evidence>
<dbReference type="GO" id="GO:0007508">
    <property type="term" value="P:larval heart development"/>
    <property type="evidence" value="ECO:0007669"/>
    <property type="project" value="TreeGrafter"/>
</dbReference>
<dbReference type="Proteomes" id="UP000053286">
    <property type="component" value="Unassembled WGS sequence"/>
</dbReference>
<proteinExistence type="predicted"/>
<dbReference type="GO" id="GO:0061343">
    <property type="term" value="P:cell adhesion involved in heart morphogenesis"/>
    <property type="evidence" value="ECO:0007669"/>
    <property type="project" value="TreeGrafter"/>
</dbReference>
<dbReference type="EMBL" id="KL225761">
    <property type="protein sequence ID" value="KFM02772.1"/>
    <property type="molecule type" value="Genomic_DNA"/>
</dbReference>
<feature type="non-terminal residue" evidence="1">
    <location>
        <position position="214"/>
    </location>
</feature>
<dbReference type="AlphaFoldDB" id="A0A087QNG8"/>
<keyword evidence="2" id="KW-1185">Reference proteome</keyword>
<feature type="non-terminal residue" evidence="1">
    <location>
        <position position="1"/>
    </location>
</feature>
<accession>A0A087QNG8</accession>
<dbReference type="PANTHER" id="PTHR33395">
    <property type="entry name" value="TRANSCRIPTASE, PUTATIVE-RELATED-RELATED"/>
    <property type="match status" value="1"/>
</dbReference>
<gene>
    <name evidence="1" type="ORF">AS27_04311</name>
</gene>
<sequence>RDMGQVKSTVRTLNFRKVNFQLFKDLVNRTPWETALRDKGAEQSWQIFKNVFHRAQVLLILSCKESGKEGKRPARMSQDLLVKLKGKKEMHRQWKQGQVSWEKYRDTARLCRDEVRKAKARLELNLARDAKNRKKGFYRYVSQKRKVKESVPTPTPMSKTGKLVTTDKEKAEVLNSFFASVFTGNLSSHISRVEGLQDRDWGSKVPPTVREDQV</sequence>
<dbReference type="GO" id="GO:0031012">
    <property type="term" value="C:extracellular matrix"/>
    <property type="evidence" value="ECO:0007669"/>
    <property type="project" value="TreeGrafter"/>
</dbReference>
<name>A0A087QNG8_APTFO</name>
<evidence type="ECO:0000313" key="2">
    <source>
        <dbReference type="Proteomes" id="UP000053286"/>
    </source>
</evidence>
<protein>
    <submittedName>
        <fullName evidence="1">Uncharacterized protein</fullName>
    </submittedName>
</protein>